<dbReference type="Proteomes" id="UP000265768">
    <property type="component" value="Unassembled WGS sequence"/>
</dbReference>
<sequence length="62" mass="6917">MIVDDLPRTLVAQRAITLAHRDDLPRLADLLEPLPPDQLVELVAATDRLSHVAGWALSRKRP</sequence>
<gene>
    <name evidence="1" type="ORF">D5H75_38510</name>
</gene>
<accession>A0A3A3ZZH4</accession>
<evidence type="ECO:0000313" key="1">
    <source>
        <dbReference type="EMBL" id="RJL21109.1"/>
    </source>
</evidence>
<name>A0A3A3ZZH4_9ACTN</name>
<evidence type="ECO:0000313" key="2">
    <source>
        <dbReference type="Proteomes" id="UP000265768"/>
    </source>
</evidence>
<dbReference type="RefSeq" id="WP_119931570.1">
    <property type="nucleotide sequence ID" value="NZ_QZEY01000027.1"/>
</dbReference>
<dbReference type="AlphaFoldDB" id="A0A3A3ZZH4"/>
<proteinExistence type="predicted"/>
<keyword evidence="2" id="KW-1185">Reference proteome</keyword>
<reference evidence="1 2" key="1">
    <citation type="submission" date="2018-09" db="EMBL/GenBank/DDBJ databases">
        <title>YIM 75507 draft genome.</title>
        <authorList>
            <person name="Tang S."/>
            <person name="Feng Y."/>
        </authorList>
    </citation>
    <scope>NUCLEOTIDE SEQUENCE [LARGE SCALE GENOMIC DNA]</scope>
    <source>
        <strain evidence="1 2">YIM 75507</strain>
    </source>
</reference>
<comment type="caution">
    <text evidence="1">The sequence shown here is derived from an EMBL/GenBank/DDBJ whole genome shotgun (WGS) entry which is preliminary data.</text>
</comment>
<dbReference type="EMBL" id="QZEY01000027">
    <property type="protein sequence ID" value="RJL21109.1"/>
    <property type="molecule type" value="Genomic_DNA"/>
</dbReference>
<organism evidence="1 2">
    <name type="scientific">Bailinhaonella thermotolerans</name>
    <dbReference type="NCBI Taxonomy" id="1070861"/>
    <lineage>
        <taxon>Bacteria</taxon>
        <taxon>Bacillati</taxon>
        <taxon>Actinomycetota</taxon>
        <taxon>Actinomycetes</taxon>
        <taxon>Streptosporangiales</taxon>
        <taxon>Streptosporangiaceae</taxon>
        <taxon>Bailinhaonella</taxon>
    </lineage>
</organism>
<protein>
    <submittedName>
        <fullName evidence="1">Uncharacterized protein</fullName>
    </submittedName>
</protein>